<sequence length="98" mass="11180">MKFKTLVSAIVVAGLVVASLVSLPVLAQKEGKGATAHTKEMNEALYGQLPFFDKTDFRNAHKGFMKWFTEFGHLNRGDMLTSEQHRCHNEKKKFQRRV</sequence>
<protein>
    <submittedName>
        <fullName evidence="2">Hydrolase</fullName>
    </submittedName>
</protein>
<name>A0AAX3Z0M6_9ENTR</name>
<dbReference type="EMBL" id="CP126746">
    <property type="protein sequence ID" value="WMB10445.1"/>
    <property type="molecule type" value="Genomic_DNA"/>
</dbReference>
<reference evidence="2" key="1">
    <citation type="journal article" date="2023" name="J. Antimicrob. Chemother.">
        <title>Emergence of OXA-48-producing Enterobacter hormaechei in a Swiss companion animal clinic and their genetic relationship to clinical human isolates.</title>
        <authorList>
            <person name="Dona V."/>
            <person name="Nordmann P."/>
            <person name="Kittl S."/>
            <person name="Schuller S."/>
            <person name="Bouvier M."/>
            <person name="Poirel L."/>
            <person name="Endimiani A."/>
            <person name="Perreten V."/>
        </authorList>
    </citation>
    <scope>NUCLEOTIDE SEQUENCE</scope>
    <source>
        <strain evidence="2">Ehh_25</strain>
    </source>
</reference>
<proteinExistence type="predicted"/>
<evidence type="ECO:0000313" key="2">
    <source>
        <dbReference type="EMBL" id="WMB10445.1"/>
    </source>
</evidence>
<dbReference type="GO" id="GO:0016787">
    <property type="term" value="F:hydrolase activity"/>
    <property type="evidence" value="ECO:0007669"/>
    <property type="project" value="UniProtKB-KW"/>
</dbReference>
<accession>A0AAX3Z0M6</accession>
<keyword evidence="1" id="KW-0732">Signal</keyword>
<gene>
    <name evidence="2" type="ORF">QPR60_18015</name>
</gene>
<dbReference type="Gene3D" id="3.60.15.30">
    <property type="entry name" value="Metallo-beta-lactamase domain"/>
    <property type="match status" value="1"/>
</dbReference>
<keyword evidence="2" id="KW-0378">Hydrolase</keyword>
<dbReference type="Proteomes" id="UP001229386">
    <property type="component" value="Chromosome"/>
</dbReference>
<dbReference type="AlphaFoldDB" id="A0AAX3Z0M6"/>
<evidence type="ECO:0000256" key="1">
    <source>
        <dbReference type="SAM" id="SignalP"/>
    </source>
</evidence>
<organism evidence="2 3">
    <name type="scientific">Enterobacter hormaechei</name>
    <dbReference type="NCBI Taxonomy" id="158836"/>
    <lineage>
        <taxon>Bacteria</taxon>
        <taxon>Pseudomonadati</taxon>
        <taxon>Pseudomonadota</taxon>
        <taxon>Gammaproteobacteria</taxon>
        <taxon>Enterobacterales</taxon>
        <taxon>Enterobacteriaceae</taxon>
        <taxon>Enterobacter</taxon>
        <taxon>Enterobacter cloacae complex</taxon>
    </lineage>
</organism>
<feature type="signal peptide" evidence="1">
    <location>
        <begin position="1"/>
        <end position="27"/>
    </location>
</feature>
<feature type="chain" id="PRO_5044027854" evidence="1">
    <location>
        <begin position="28"/>
        <end position="98"/>
    </location>
</feature>
<dbReference type="RefSeq" id="WP_306675541.1">
    <property type="nucleotide sequence ID" value="NZ_CP126746.1"/>
</dbReference>
<evidence type="ECO:0000313" key="3">
    <source>
        <dbReference type="Proteomes" id="UP001229386"/>
    </source>
</evidence>